<keyword evidence="4 10" id="KW-0863">Zinc-finger</keyword>
<evidence type="ECO:0000256" key="8">
    <source>
        <dbReference type="PIRSR" id="PIRSR628651-50"/>
    </source>
</evidence>
<proteinExistence type="inferred from homology"/>
<evidence type="ECO:0000313" key="13">
    <source>
        <dbReference type="EMBL" id="KER23267.1"/>
    </source>
</evidence>
<gene>
    <name evidence="13" type="ORF">T265_14676</name>
</gene>
<feature type="binding site" evidence="9">
    <location>
        <position position="740"/>
    </location>
    <ligand>
        <name>Zn(2+)</name>
        <dbReference type="ChEBI" id="CHEBI:29105"/>
        <label>2</label>
    </ligand>
</feature>
<keyword evidence="7" id="KW-0539">Nucleus</keyword>
<dbReference type="PROSITE" id="PS50016">
    <property type="entry name" value="ZF_PHD_2"/>
    <property type="match status" value="1"/>
</dbReference>
<dbReference type="InterPro" id="IPR013083">
    <property type="entry name" value="Znf_RING/FYVE/PHD"/>
</dbReference>
<comment type="subcellular location">
    <subcellularLocation>
        <location evidence="1">Nucleus</location>
    </subcellularLocation>
</comment>
<dbReference type="InterPro" id="IPR019787">
    <property type="entry name" value="Znf_PHD-finger"/>
</dbReference>
<protein>
    <recommendedName>
        <fullName evidence="12">PHD-type domain-containing protein</fullName>
    </recommendedName>
</protein>
<dbReference type="AlphaFoldDB" id="A0A074ZCE7"/>
<evidence type="ECO:0000256" key="5">
    <source>
        <dbReference type="ARBA" id="ARBA00022833"/>
    </source>
</evidence>
<feature type="region of interest" description="Disordered" evidence="11">
    <location>
        <begin position="526"/>
        <end position="549"/>
    </location>
</feature>
<dbReference type="EMBL" id="KL596857">
    <property type="protein sequence ID" value="KER23267.1"/>
    <property type="molecule type" value="Genomic_DNA"/>
</dbReference>
<evidence type="ECO:0000256" key="1">
    <source>
        <dbReference type="ARBA" id="ARBA00004123"/>
    </source>
</evidence>
<evidence type="ECO:0000256" key="4">
    <source>
        <dbReference type="ARBA" id="ARBA00022771"/>
    </source>
</evidence>
<feature type="region of interest" description="Disordered" evidence="11">
    <location>
        <begin position="249"/>
        <end position="443"/>
    </location>
</feature>
<evidence type="ECO:0000256" key="2">
    <source>
        <dbReference type="ARBA" id="ARBA00010210"/>
    </source>
</evidence>
<feature type="binding site" evidence="9">
    <location>
        <position position="724"/>
    </location>
    <ligand>
        <name>Zn(2+)</name>
        <dbReference type="ChEBI" id="CHEBI:29105"/>
        <label>1</label>
    </ligand>
</feature>
<dbReference type="Proteomes" id="UP000054324">
    <property type="component" value="Unassembled WGS sequence"/>
</dbReference>
<dbReference type="RefSeq" id="XP_009172987.1">
    <property type="nucleotide sequence ID" value="XM_009174723.1"/>
</dbReference>
<feature type="binding site" evidence="9">
    <location>
        <position position="743"/>
    </location>
    <ligand>
        <name>Zn(2+)</name>
        <dbReference type="ChEBI" id="CHEBI:29105"/>
        <label>2</label>
    </ligand>
</feature>
<dbReference type="GeneID" id="20328842"/>
<feature type="region of interest" description="Disordered" evidence="11">
    <location>
        <begin position="472"/>
        <end position="511"/>
    </location>
</feature>
<keyword evidence="3 9" id="KW-0479">Metal-binding</keyword>
<dbReference type="CDD" id="cd15505">
    <property type="entry name" value="PHD_ING"/>
    <property type="match status" value="1"/>
</dbReference>
<feature type="binding site" evidence="9">
    <location>
        <position position="713"/>
    </location>
    <ligand>
        <name>Zn(2+)</name>
        <dbReference type="ChEBI" id="CHEBI:29105"/>
        <label>2</label>
    </ligand>
</feature>
<feature type="domain" description="PHD-type" evidence="12">
    <location>
        <begin position="697"/>
        <end position="746"/>
    </location>
</feature>
<feature type="compositionally biased region" description="Basic and acidic residues" evidence="11">
    <location>
        <begin position="362"/>
        <end position="380"/>
    </location>
</feature>
<feature type="compositionally biased region" description="Acidic residues" evidence="11">
    <location>
        <begin position="265"/>
        <end position="284"/>
    </location>
</feature>
<feature type="compositionally biased region" description="Basic and acidic residues" evidence="11">
    <location>
        <begin position="638"/>
        <end position="653"/>
    </location>
</feature>
<dbReference type="InterPro" id="IPR028651">
    <property type="entry name" value="ING_fam"/>
</dbReference>
<feature type="site" description="Histone H3K4me3 binding" evidence="8">
    <location>
        <position position="722"/>
    </location>
</feature>
<dbReference type="InterPro" id="IPR019786">
    <property type="entry name" value="Zinc_finger_PHD-type_CS"/>
</dbReference>
<feature type="binding site" evidence="9">
    <location>
        <position position="718"/>
    </location>
    <ligand>
        <name>Zn(2+)</name>
        <dbReference type="ChEBI" id="CHEBI:29105"/>
        <label>2</label>
    </ligand>
</feature>
<feature type="compositionally biased region" description="Polar residues" evidence="11">
    <location>
        <begin position="478"/>
        <end position="490"/>
    </location>
</feature>
<dbReference type="SUPFAM" id="SSF57903">
    <property type="entry name" value="FYVE/PHD zinc finger"/>
    <property type="match status" value="1"/>
</dbReference>
<evidence type="ECO:0000256" key="11">
    <source>
        <dbReference type="SAM" id="MobiDB-lite"/>
    </source>
</evidence>
<dbReference type="KEGG" id="ovi:T265_14676"/>
<evidence type="ECO:0000256" key="9">
    <source>
        <dbReference type="PIRSR" id="PIRSR628651-51"/>
    </source>
</evidence>
<keyword evidence="6" id="KW-0156">Chromatin regulator</keyword>
<feature type="compositionally biased region" description="Polar residues" evidence="11">
    <location>
        <begin position="342"/>
        <end position="361"/>
    </location>
</feature>
<feature type="site" description="Histone H3K4me3 binding" evidence="8">
    <location>
        <position position="710"/>
    </location>
</feature>
<name>A0A074ZCE7_OPIVI</name>
<evidence type="ECO:0000256" key="7">
    <source>
        <dbReference type="ARBA" id="ARBA00023242"/>
    </source>
</evidence>
<dbReference type="PANTHER" id="PTHR10333">
    <property type="entry name" value="INHIBITOR OF GROWTH PROTEIN"/>
    <property type="match status" value="1"/>
</dbReference>
<dbReference type="SMART" id="SM00249">
    <property type="entry name" value="PHD"/>
    <property type="match status" value="1"/>
</dbReference>
<keyword evidence="14" id="KW-1185">Reference proteome</keyword>
<dbReference type="PANTHER" id="PTHR10333:SF42">
    <property type="entry name" value="INHIBITOR OF GROWTH PROTEIN 5"/>
    <property type="match status" value="1"/>
</dbReference>
<feature type="site" description="Histone H3K4me3 binding" evidence="8">
    <location>
        <position position="699"/>
    </location>
</feature>
<dbReference type="Gene3D" id="3.30.40.10">
    <property type="entry name" value="Zinc/RING finger domain, C3HC4 (zinc finger)"/>
    <property type="match status" value="1"/>
</dbReference>
<dbReference type="GO" id="GO:0008270">
    <property type="term" value="F:zinc ion binding"/>
    <property type="evidence" value="ECO:0007669"/>
    <property type="project" value="UniProtKB-KW"/>
</dbReference>
<dbReference type="InterPro" id="IPR001965">
    <property type="entry name" value="Znf_PHD"/>
</dbReference>
<sequence length="755" mass="86032">MPSLLPSAEHRSGDVPFIRLCPSIKLKLLGDENEPDRGSMAEFSNMLFNFRFRKCIDELTLSQLGYLFSDSRSTFCVPTIVMLEPETEKFLCCYAEMLQMMPMQMQAEISSYLQSDLQHQHLLRLCEKYMEELKRSQAAEQNLLARKLVYCLAAIQDICDRRLSMVDEAKSCWILFGFHRSSQMGYNFGMDAFGRQKSPASDGRQLKAAFESSKTADVGRLKELRFSRAYLKLHSLLEKKTQQLLNLQPKAHADTPKSCASGGENNDESELDTELDTDKTEEPDDASRPCQSDVRQKDPVQENNKTESRGVTTLRSKARLQLRSGPQLGRSSVMRAPLSRWENGQQRRAVSNKSHKPSLNSMKERMKERTGDRMNTEQRYHKLPGPYPLYSRVQQQQRLKKQQRAISRALQANRNRSIHYTDPSSRRNRLSSAETGPHYLATGRRLESKLSRFTGNSRSSGRNDWSDLQAEYFDPETDPNTRSASNVSSDNENDETEGGIQSRRNSGTRMVDPNFASCWAKDSVVSSEELDSEHTDENDPEGASLPMREIKPYYSKDQRSRMASPAASNVTNRKRFCETGRRRITQLRKSDEIPASYDQARTERIAAQSSLLLNSPNTGVHRNLVSRSYSHGNGILSKRRDLHMPRCRQDPKAIRPSPDPNTRYVPPTDQAGASKRRSTLPNRSPSGNTSDESTDERLYCLCKKVSFGDMIACDNKHCEVEWFHFACVDIRVQPKGKWYCPLCRGDSSKLKRSAM</sequence>
<feature type="binding site" evidence="9">
    <location>
        <position position="702"/>
    </location>
    <ligand>
        <name>Zn(2+)</name>
        <dbReference type="ChEBI" id="CHEBI:29105"/>
        <label>1</label>
    </ligand>
</feature>
<dbReference type="InterPro" id="IPR011011">
    <property type="entry name" value="Znf_FYVE_PHD"/>
</dbReference>
<comment type="similarity">
    <text evidence="2">Belongs to the ING family.</text>
</comment>
<organism evidence="13 14">
    <name type="scientific">Opisthorchis viverrini</name>
    <name type="common">Southeast Asian liver fluke</name>
    <dbReference type="NCBI Taxonomy" id="6198"/>
    <lineage>
        <taxon>Eukaryota</taxon>
        <taxon>Metazoa</taxon>
        <taxon>Spiralia</taxon>
        <taxon>Lophotrochozoa</taxon>
        <taxon>Platyhelminthes</taxon>
        <taxon>Trematoda</taxon>
        <taxon>Digenea</taxon>
        <taxon>Opisthorchiida</taxon>
        <taxon>Opisthorchiata</taxon>
        <taxon>Opisthorchiidae</taxon>
        <taxon>Opisthorchis</taxon>
    </lineage>
</organism>
<dbReference type="GO" id="GO:0005634">
    <property type="term" value="C:nucleus"/>
    <property type="evidence" value="ECO:0007669"/>
    <property type="project" value="UniProtKB-SubCell"/>
</dbReference>
<feature type="compositionally biased region" description="Polar residues" evidence="11">
    <location>
        <begin position="679"/>
        <end position="691"/>
    </location>
</feature>
<evidence type="ECO:0000256" key="3">
    <source>
        <dbReference type="ARBA" id="ARBA00022723"/>
    </source>
</evidence>
<feature type="binding site" evidence="9">
    <location>
        <position position="727"/>
    </location>
    <ligand>
        <name>Zn(2+)</name>
        <dbReference type="ChEBI" id="CHEBI:29105"/>
        <label>1</label>
    </ligand>
</feature>
<feature type="site" description="Histone H3K4me3 binding" evidence="8">
    <location>
        <position position="714"/>
    </location>
</feature>
<dbReference type="OrthoDB" id="5411773at2759"/>
<reference evidence="13 14" key="1">
    <citation type="submission" date="2013-11" db="EMBL/GenBank/DDBJ databases">
        <title>Opisthorchis viverrini - life in the bile duct.</title>
        <authorList>
            <person name="Young N.D."/>
            <person name="Nagarajan N."/>
            <person name="Lin S.J."/>
            <person name="Korhonen P.K."/>
            <person name="Jex A.R."/>
            <person name="Hall R.S."/>
            <person name="Safavi-Hemami H."/>
            <person name="Kaewkong W."/>
            <person name="Bertrand D."/>
            <person name="Gao S."/>
            <person name="Seet Q."/>
            <person name="Wongkham S."/>
            <person name="Teh B.T."/>
            <person name="Wongkham C."/>
            <person name="Intapan P.M."/>
            <person name="Maleewong W."/>
            <person name="Yang X."/>
            <person name="Hu M."/>
            <person name="Wang Z."/>
            <person name="Hofmann A."/>
            <person name="Sternberg P.W."/>
            <person name="Tan P."/>
            <person name="Wang J."/>
            <person name="Gasser R.B."/>
        </authorList>
    </citation>
    <scope>NUCLEOTIDE SEQUENCE [LARGE SCALE GENOMIC DNA]</scope>
</reference>
<feature type="region of interest" description="Disordered" evidence="11">
    <location>
        <begin position="638"/>
        <end position="693"/>
    </location>
</feature>
<dbReference type="CTD" id="20328842"/>
<evidence type="ECO:0000256" key="6">
    <source>
        <dbReference type="ARBA" id="ARBA00022853"/>
    </source>
</evidence>
<feature type="binding site" evidence="9">
    <location>
        <position position="700"/>
    </location>
    <ligand>
        <name>Zn(2+)</name>
        <dbReference type="ChEBI" id="CHEBI:29105"/>
        <label>1</label>
    </ligand>
</feature>
<dbReference type="PROSITE" id="PS01359">
    <property type="entry name" value="ZF_PHD_1"/>
    <property type="match status" value="1"/>
</dbReference>
<evidence type="ECO:0000313" key="14">
    <source>
        <dbReference type="Proteomes" id="UP000054324"/>
    </source>
</evidence>
<keyword evidence="5 9" id="KW-0862">Zinc</keyword>
<accession>A0A074ZCE7</accession>
<feature type="compositionally biased region" description="Basic and acidic residues" evidence="11">
    <location>
        <begin position="294"/>
        <end position="308"/>
    </location>
</feature>
<evidence type="ECO:0000256" key="10">
    <source>
        <dbReference type="PROSITE-ProRule" id="PRU00146"/>
    </source>
</evidence>
<evidence type="ECO:0000259" key="12">
    <source>
        <dbReference type="PROSITE" id="PS50016"/>
    </source>
</evidence>
<dbReference type="STRING" id="6198.A0A074ZCE7"/>
<dbReference type="GO" id="GO:0006325">
    <property type="term" value="P:chromatin organization"/>
    <property type="evidence" value="ECO:0007669"/>
    <property type="project" value="UniProtKB-KW"/>
</dbReference>